<sequence length="99" mass="10224">MSPSINSSSRPCSEQDQAVGVDGKACTLGLRKNLSRPQPGLSAKARKASNQQSWSGRGLPGPGEGTALARRQAMAAQGHGGYGGTRDQSRQPGNARHGI</sequence>
<evidence type="ECO:0000313" key="2">
    <source>
        <dbReference type="Proteomes" id="UP001638806"/>
    </source>
</evidence>
<gene>
    <name evidence="1" type="ORF">ACCO45_009223</name>
</gene>
<keyword evidence="2" id="KW-1185">Reference proteome</keyword>
<evidence type="ECO:0000313" key="1">
    <source>
        <dbReference type="EMBL" id="KAL3956377.1"/>
    </source>
</evidence>
<organism evidence="1 2">
    <name type="scientific">Purpureocillium lilacinum</name>
    <name type="common">Paecilomyces lilacinus</name>
    <dbReference type="NCBI Taxonomy" id="33203"/>
    <lineage>
        <taxon>Eukaryota</taxon>
        <taxon>Fungi</taxon>
        <taxon>Dikarya</taxon>
        <taxon>Ascomycota</taxon>
        <taxon>Pezizomycotina</taxon>
        <taxon>Sordariomycetes</taxon>
        <taxon>Hypocreomycetidae</taxon>
        <taxon>Hypocreales</taxon>
        <taxon>Ophiocordycipitaceae</taxon>
        <taxon>Purpureocillium</taxon>
    </lineage>
</organism>
<protein>
    <submittedName>
        <fullName evidence="1">Uncharacterized protein</fullName>
    </submittedName>
</protein>
<reference evidence="1" key="1">
    <citation type="submission" date="2024-12" db="EMBL/GenBank/DDBJ databases">
        <title>Comparative genomics and development of molecular markers within Purpureocillium lilacinum and among Purpureocillium species.</title>
        <authorList>
            <person name="Yeh Z.-Y."/>
            <person name="Ni N.-T."/>
            <person name="Lo P.-H."/>
            <person name="Mushyakhwo K."/>
            <person name="Lin C.-F."/>
            <person name="Nai Y.-S."/>
        </authorList>
    </citation>
    <scope>NUCLEOTIDE SEQUENCE</scope>
    <source>
        <strain evidence="1">NCHU-NPUST-175</strain>
    </source>
</reference>
<proteinExistence type="predicted"/>
<name>A0ACC4DJ38_PURLI</name>
<comment type="caution">
    <text evidence="1">The sequence shown here is derived from an EMBL/GenBank/DDBJ whole genome shotgun (WGS) entry which is preliminary data.</text>
</comment>
<accession>A0ACC4DJ38</accession>
<dbReference type="EMBL" id="JBGNUJ010000008">
    <property type="protein sequence ID" value="KAL3956377.1"/>
    <property type="molecule type" value="Genomic_DNA"/>
</dbReference>
<dbReference type="Proteomes" id="UP001638806">
    <property type="component" value="Unassembled WGS sequence"/>
</dbReference>